<name>A0A916VIX7_9GAMM</name>
<dbReference type="InterPro" id="IPR046735">
    <property type="entry name" value="PA2779-like"/>
</dbReference>
<dbReference type="EMBL" id="BMIY01000007">
    <property type="protein sequence ID" value="GFZ75832.1"/>
    <property type="molecule type" value="Genomic_DNA"/>
</dbReference>
<feature type="chain" id="PRO_5037665714" description="PA2779 family protein" evidence="2">
    <location>
        <begin position="30"/>
        <end position="130"/>
    </location>
</feature>
<keyword evidence="2" id="KW-0732">Signal</keyword>
<protein>
    <recommendedName>
        <fullName evidence="5">PA2779 family protein</fullName>
    </recommendedName>
</protein>
<evidence type="ECO:0000256" key="1">
    <source>
        <dbReference type="SAM" id="Phobius"/>
    </source>
</evidence>
<reference evidence="3" key="2">
    <citation type="submission" date="2020-09" db="EMBL/GenBank/DDBJ databases">
        <authorList>
            <person name="Sun Q."/>
            <person name="Zhou Y."/>
        </authorList>
    </citation>
    <scope>NUCLEOTIDE SEQUENCE</scope>
    <source>
        <strain evidence="3">CGMCC 1.15425</strain>
    </source>
</reference>
<keyword evidence="1" id="KW-0812">Transmembrane</keyword>
<dbReference type="AlphaFoldDB" id="A0A916VIX7"/>
<keyword evidence="1" id="KW-0472">Membrane</keyword>
<accession>A0A916VIX7</accession>
<feature type="transmembrane region" description="Helical" evidence="1">
    <location>
        <begin position="104"/>
        <end position="127"/>
    </location>
</feature>
<comment type="caution">
    <text evidence="3">The sequence shown here is derived from an EMBL/GenBank/DDBJ whole genome shotgun (WGS) entry which is preliminary data.</text>
</comment>
<keyword evidence="4" id="KW-1185">Reference proteome</keyword>
<reference evidence="3" key="1">
    <citation type="journal article" date="2014" name="Int. J. Syst. Evol. Microbiol.">
        <title>Complete genome sequence of Corynebacterium casei LMG S-19264T (=DSM 44701T), isolated from a smear-ripened cheese.</title>
        <authorList>
            <consortium name="US DOE Joint Genome Institute (JGI-PGF)"/>
            <person name="Walter F."/>
            <person name="Albersmeier A."/>
            <person name="Kalinowski J."/>
            <person name="Ruckert C."/>
        </authorList>
    </citation>
    <scope>NUCLEOTIDE SEQUENCE</scope>
    <source>
        <strain evidence="3">CGMCC 1.15425</strain>
    </source>
</reference>
<organism evidence="3 4">
    <name type="scientific">Pseudohongiella nitratireducens</name>
    <dbReference type="NCBI Taxonomy" id="1768907"/>
    <lineage>
        <taxon>Bacteria</taxon>
        <taxon>Pseudomonadati</taxon>
        <taxon>Pseudomonadota</taxon>
        <taxon>Gammaproteobacteria</taxon>
        <taxon>Pseudomonadales</taxon>
        <taxon>Pseudohongiellaceae</taxon>
        <taxon>Pseudohongiella</taxon>
    </lineage>
</organism>
<evidence type="ECO:0000256" key="2">
    <source>
        <dbReference type="SAM" id="SignalP"/>
    </source>
</evidence>
<dbReference type="Proteomes" id="UP000627715">
    <property type="component" value="Unassembled WGS sequence"/>
</dbReference>
<keyword evidence="1" id="KW-1133">Transmembrane helix</keyword>
<evidence type="ECO:0000313" key="4">
    <source>
        <dbReference type="Proteomes" id="UP000627715"/>
    </source>
</evidence>
<dbReference type="Pfam" id="PF20332">
    <property type="entry name" value="DUF6627"/>
    <property type="match status" value="1"/>
</dbReference>
<feature type="signal peptide" evidence="2">
    <location>
        <begin position="1"/>
        <end position="29"/>
    </location>
</feature>
<gene>
    <name evidence="3" type="ORF">GCM10011403_18050</name>
</gene>
<evidence type="ECO:0008006" key="5">
    <source>
        <dbReference type="Google" id="ProtNLM"/>
    </source>
</evidence>
<dbReference type="NCBIfam" id="NF033919">
    <property type="entry name" value="PA2779_fam"/>
    <property type="match status" value="1"/>
</dbReference>
<dbReference type="OrthoDB" id="7651521at2"/>
<dbReference type="RefSeq" id="WP_068810860.1">
    <property type="nucleotide sequence ID" value="NZ_BMIY01000007.1"/>
</dbReference>
<proteinExistence type="predicted"/>
<evidence type="ECO:0000313" key="3">
    <source>
        <dbReference type="EMBL" id="GFZ75832.1"/>
    </source>
</evidence>
<sequence>MKKAIRSVSVWMLALVFTAGIAFQPSAMAANEGMVTTQQLLSQQQHSENLAKVNAFMSQEKVQQMLTERGVNVEDAKTRIAGLSGAELEQLSLQIDELPAGQGALGFLLFLLVFFMLLDIAGVTDIFPGV</sequence>